<dbReference type="RefSeq" id="WP_116543610.1">
    <property type="nucleotide sequence ID" value="NZ_QEKI01000006.1"/>
</dbReference>
<proteinExistence type="predicted"/>
<sequence length="295" mass="32984">MAKETTKKEQAEQFSQKKCFIISPLGLDDSETRRKADGLISAVLGPVLTSLNFKMIAPHHIDTPGSITGQVIQHLLEDDLVIANLTELNPNVMYELAVRHAKRLPVVCLAEKGTRLPFDIAAERTIFYDNDMAGVEVLKPKLVNAINEALLGDEHDNPIYRVVRDSIMKEVTAKDDAQSYILQRLDEINTHMNALKNKSDSINRVPFSHDRSRFNFTFTFHVDEGFENATQITRIIDNAGYKPTSSLVEQIGPKLYRCSLTVPDSNAADNIVAALQGSNYDIRQVEFNLKPGSVM</sequence>
<keyword evidence="2" id="KW-1185">Reference proteome</keyword>
<protein>
    <submittedName>
        <fullName evidence="1">Uncharacterized protein</fullName>
    </submittedName>
</protein>
<dbReference type="OrthoDB" id="9815193at2"/>
<dbReference type="Gene3D" id="3.40.50.450">
    <property type="match status" value="1"/>
</dbReference>
<name>A0A2U1AWT8_9BACT</name>
<dbReference type="EMBL" id="QEKI01000006">
    <property type="protein sequence ID" value="PVY40880.1"/>
    <property type="molecule type" value="Genomic_DNA"/>
</dbReference>
<evidence type="ECO:0000313" key="2">
    <source>
        <dbReference type="Proteomes" id="UP000245466"/>
    </source>
</evidence>
<reference evidence="1 2" key="1">
    <citation type="submission" date="2018-04" db="EMBL/GenBank/DDBJ databases">
        <title>Genomic Encyclopedia of Type Strains, Phase IV (KMG-IV): sequencing the most valuable type-strain genomes for metagenomic binning, comparative biology and taxonomic classification.</title>
        <authorList>
            <person name="Goeker M."/>
        </authorList>
    </citation>
    <scope>NUCLEOTIDE SEQUENCE [LARGE SCALE GENOMIC DNA]</scope>
    <source>
        <strain evidence="1 2">DSM 100231</strain>
    </source>
</reference>
<accession>A0A2U1AWT8</accession>
<dbReference type="Proteomes" id="UP000245466">
    <property type="component" value="Unassembled WGS sequence"/>
</dbReference>
<gene>
    <name evidence="1" type="ORF">C8E01_106222</name>
</gene>
<dbReference type="AlphaFoldDB" id="A0A2U1AWT8"/>
<evidence type="ECO:0000313" key="1">
    <source>
        <dbReference type="EMBL" id="PVY40880.1"/>
    </source>
</evidence>
<organism evidence="1 2">
    <name type="scientific">Pontibacter virosus</name>
    <dbReference type="NCBI Taxonomy" id="1765052"/>
    <lineage>
        <taxon>Bacteria</taxon>
        <taxon>Pseudomonadati</taxon>
        <taxon>Bacteroidota</taxon>
        <taxon>Cytophagia</taxon>
        <taxon>Cytophagales</taxon>
        <taxon>Hymenobacteraceae</taxon>
        <taxon>Pontibacter</taxon>
    </lineage>
</organism>
<comment type="caution">
    <text evidence="1">The sequence shown here is derived from an EMBL/GenBank/DDBJ whole genome shotgun (WGS) entry which is preliminary data.</text>
</comment>